<sequence>MSFQQGLSGLNASSKNLEVIGNNIANAQTYGAKSSRAEFADMYATALNGAGTNQIGIGVQLQTVAQQFTQGNITVTENPMDLAINGNGFFQVSDGKSPTMYTRNGQFKVDREGYIVNNDQLKLQGYPADGNGVIQPGLATSLKLPTGGIDPKVTGNIEMEFTLDSRAGATAPFELSDPADPKSAKIDKTGITLSDPKTYNNATSLTVYDAKGQPVAVTLYYQRANNDDANGNTVWNVYVTANGSAVQYDAQGNPIQTEDGTATGNPLTPFTQVTFLPTGGSPVSPAANELLNLKIPAGVNSQGAPTLAIPAPPADPSDPSVKGVSLDMTSAVENGANFAVTSLTQDGYAPGQLTGISIENNGIVTARYSNGQSKPAGQVELATFRNPQGLQPLGGNLWNRTNASGDAVVGVPGDGNLGALKAGSLEESNVDLTNELVNMVTAQRVYQANAQTIKTQDQVLQTLVNLR</sequence>
<dbReference type="Pfam" id="PF06429">
    <property type="entry name" value="Flg_bbr_C"/>
    <property type="match status" value="1"/>
</dbReference>
<keyword evidence="10" id="KW-0966">Cell projection</keyword>
<comment type="caution">
    <text evidence="10">The sequence shown here is derived from an EMBL/GenBank/DDBJ whole genome shotgun (WGS) entry which is preliminary data.</text>
</comment>
<dbReference type="InterPro" id="IPR037058">
    <property type="entry name" value="Falgellar_hook_FlgE_sf"/>
</dbReference>
<evidence type="ECO:0000256" key="2">
    <source>
        <dbReference type="ARBA" id="ARBA00009677"/>
    </source>
</evidence>
<dbReference type="InterPro" id="IPR053967">
    <property type="entry name" value="LlgE_F_G-like_D1"/>
</dbReference>
<dbReference type="Pfam" id="PF00460">
    <property type="entry name" value="Flg_bb_rod"/>
    <property type="match status" value="1"/>
</dbReference>
<comment type="function">
    <text evidence="5">A flexible structure which links the flagellar filament to the drive apparatus in the basal body.</text>
</comment>
<proteinExistence type="inferred from homology"/>
<dbReference type="EMBL" id="JACHXO010000008">
    <property type="protein sequence ID" value="MBB3196571.1"/>
    <property type="molecule type" value="Genomic_DNA"/>
</dbReference>
<dbReference type="Proteomes" id="UP000574369">
    <property type="component" value="Unassembled WGS sequence"/>
</dbReference>
<reference evidence="10 11" key="1">
    <citation type="submission" date="2020-08" db="EMBL/GenBank/DDBJ databases">
        <title>Genomic Encyclopedia of Type Strains, Phase III (KMG-III): the genomes of soil and plant-associated and newly described type strains.</title>
        <authorList>
            <person name="Whitman W."/>
        </authorList>
    </citation>
    <scope>NUCLEOTIDE SEQUENCE [LARGE SCALE GENOMIC DNA]</scope>
    <source>
        <strain evidence="10 11">CECT 7247</strain>
    </source>
</reference>
<keyword evidence="11" id="KW-1185">Reference proteome</keyword>
<accession>A0ABR6GWT3</accession>
<evidence type="ECO:0000259" key="6">
    <source>
        <dbReference type="Pfam" id="PF00460"/>
    </source>
</evidence>
<name>A0ABR6GWT3_9BURK</name>
<comment type="similarity">
    <text evidence="2 5">Belongs to the flagella basal body rod proteins family.</text>
</comment>
<dbReference type="Pfam" id="PF07559">
    <property type="entry name" value="FlgE_D2"/>
    <property type="match status" value="1"/>
</dbReference>
<dbReference type="SUPFAM" id="SSF117143">
    <property type="entry name" value="Flagellar hook protein flgE"/>
    <property type="match status" value="1"/>
</dbReference>
<evidence type="ECO:0000259" key="8">
    <source>
        <dbReference type="Pfam" id="PF07559"/>
    </source>
</evidence>
<evidence type="ECO:0000313" key="10">
    <source>
        <dbReference type="EMBL" id="MBB3196571.1"/>
    </source>
</evidence>
<dbReference type="InterPro" id="IPR001444">
    <property type="entry name" value="Flag_bb_rod_N"/>
</dbReference>
<feature type="domain" description="Flagellar hook protein FlgE/F/G-like D1" evidence="9">
    <location>
        <begin position="83"/>
        <end position="141"/>
    </location>
</feature>
<keyword evidence="10" id="KW-0969">Cilium</keyword>
<dbReference type="PANTHER" id="PTHR30435:SF1">
    <property type="entry name" value="FLAGELLAR HOOK PROTEIN FLGE"/>
    <property type="match status" value="1"/>
</dbReference>
<dbReference type="Pfam" id="PF22692">
    <property type="entry name" value="LlgE_F_G_D1"/>
    <property type="match status" value="1"/>
</dbReference>
<organism evidence="10 11">
    <name type="scientific">Roseateles terrae</name>
    <dbReference type="NCBI Taxonomy" id="431060"/>
    <lineage>
        <taxon>Bacteria</taxon>
        <taxon>Pseudomonadati</taxon>
        <taxon>Pseudomonadota</taxon>
        <taxon>Betaproteobacteria</taxon>
        <taxon>Burkholderiales</taxon>
        <taxon>Sphaerotilaceae</taxon>
        <taxon>Roseateles</taxon>
    </lineage>
</organism>
<dbReference type="RefSeq" id="WP_088453573.1">
    <property type="nucleotide sequence ID" value="NZ_JACHXO010000008.1"/>
</dbReference>
<evidence type="ECO:0000256" key="4">
    <source>
        <dbReference type="ARBA" id="ARBA00023143"/>
    </source>
</evidence>
<evidence type="ECO:0000256" key="5">
    <source>
        <dbReference type="RuleBase" id="RU362116"/>
    </source>
</evidence>
<dbReference type="InterPro" id="IPR011491">
    <property type="entry name" value="FlgE_D2"/>
</dbReference>
<feature type="domain" description="Flagellar basal body rod protein N-terminal" evidence="6">
    <location>
        <begin position="6"/>
        <end position="33"/>
    </location>
</feature>
<dbReference type="Gene3D" id="2.60.98.20">
    <property type="entry name" value="Flagellar hook protein FlgE"/>
    <property type="match status" value="1"/>
</dbReference>
<keyword evidence="4 5" id="KW-0975">Bacterial flagellum</keyword>
<dbReference type="InterPro" id="IPR037925">
    <property type="entry name" value="FlgE/F/G-like"/>
</dbReference>
<dbReference type="InterPro" id="IPR020013">
    <property type="entry name" value="Flagellar_FlgE/F/G"/>
</dbReference>
<dbReference type="PANTHER" id="PTHR30435">
    <property type="entry name" value="FLAGELLAR PROTEIN"/>
    <property type="match status" value="1"/>
</dbReference>
<evidence type="ECO:0000256" key="3">
    <source>
        <dbReference type="ARBA" id="ARBA00019015"/>
    </source>
</evidence>
<evidence type="ECO:0000313" key="11">
    <source>
        <dbReference type="Proteomes" id="UP000574369"/>
    </source>
</evidence>
<evidence type="ECO:0000259" key="7">
    <source>
        <dbReference type="Pfam" id="PF06429"/>
    </source>
</evidence>
<dbReference type="NCBIfam" id="NF004238">
    <property type="entry name" value="PRK05682.1-1"/>
    <property type="match status" value="1"/>
</dbReference>
<keyword evidence="10" id="KW-0282">Flagellum</keyword>
<feature type="domain" description="Flagellar hook protein FlgE D2" evidence="8">
    <location>
        <begin position="185"/>
        <end position="348"/>
    </location>
</feature>
<evidence type="ECO:0000256" key="1">
    <source>
        <dbReference type="ARBA" id="ARBA00004117"/>
    </source>
</evidence>
<dbReference type="NCBIfam" id="TIGR03506">
    <property type="entry name" value="FlgEFG_subfam"/>
    <property type="match status" value="1"/>
</dbReference>
<gene>
    <name evidence="10" type="ORF">FHS28_003993</name>
</gene>
<dbReference type="InterPro" id="IPR010930">
    <property type="entry name" value="Flg_bb/hook_C_dom"/>
</dbReference>
<comment type="subcellular location">
    <subcellularLocation>
        <location evidence="1 5">Bacterial flagellum basal body</location>
    </subcellularLocation>
</comment>
<feature type="domain" description="Flagellar basal-body/hook protein C-terminal" evidence="7">
    <location>
        <begin position="422"/>
        <end position="466"/>
    </location>
</feature>
<evidence type="ECO:0000259" key="9">
    <source>
        <dbReference type="Pfam" id="PF22692"/>
    </source>
</evidence>
<protein>
    <recommendedName>
        <fullName evidence="3 5">Flagellar hook protein FlgE</fullName>
    </recommendedName>
</protein>